<dbReference type="InterPro" id="IPR006674">
    <property type="entry name" value="HD_domain"/>
</dbReference>
<dbReference type="Proteomes" id="UP001628192">
    <property type="component" value="Unassembled WGS sequence"/>
</dbReference>
<dbReference type="InterPro" id="IPR006675">
    <property type="entry name" value="HDIG_dom"/>
</dbReference>
<dbReference type="PANTHER" id="PTHR38659:SF1">
    <property type="entry name" value="METAL DEPENDENT PHOSPHOHYDROLASE"/>
    <property type="match status" value="1"/>
</dbReference>
<keyword evidence="3" id="KW-1185">Reference proteome</keyword>
<accession>A0ABQ0E6Q9</accession>
<gene>
    <name evidence="2" type="ORF">Defa_09160</name>
</gene>
<reference evidence="2 3" key="1">
    <citation type="journal article" date="2025" name="Int. J. Syst. Evol. Microbiol.">
        <title>Desulfovibrio falkowii sp. nov., Porphyromonas miyakawae sp. nov., Mediterraneibacter flintii sp. nov. and Owariibacterium komagatae gen. nov., sp. nov., isolated from human faeces.</title>
        <authorList>
            <person name="Hamaguchi T."/>
            <person name="Ohara M."/>
            <person name="Hisatomi A."/>
            <person name="Sekiguchi K."/>
            <person name="Takeda J.I."/>
            <person name="Ueyama J."/>
            <person name="Ito M."/>
            <person name="Nishiwaki H."/>
            <person name="Ogi T."/>
            <person name="Hirayama M."/>
            <person name="Ohkuma M."/>
            <person name="Sakamoto M."/>
            <person name="Ohno K."/>
        </authorList>
    </citation>
    <scope>NUCLEOTIDE SEQUENCE [LARGE SCALE GENOMIC DNA]</scope>
    <source>
        <strain evidence="2 3">13CB8C</strain>
    </source>
</reference>
<dbReference type="Gene3D" id="1.10.3210.10">
    <property type="entry name" value="Hypothetical protein af1432"/>
    <property type="match status" value="1"/>
</dbReference>
<evidence type="ECO:0000259" key="1">
    <source>
        <dbReference type="Pfam" id="PF01966"/>
    </source>
</evidence>
<dbReference type="PANTHER" id="PTHR38659">
    <property type="entry name" value="METAL-DEPENDENT PHOSPHOHYDROLASE"/>
    <property type="match status" value="1"/>
</dbReference>
<dbReference type="Pfam" id="PF01966">
    <property type="entry name" value="HD"/>
    <property type="match status" value="1"/>
</dbReference>
<organism evidence="2 3">
    <name type="scientific">Desulfovibrio falkowii</name>
    <dbReference type="NCBI Taxonomy" id="3136602"/>
    <lineage>
        <taxon>Bacteria</taxon>
        <taxon>Pseudomonadati</taxon>
        <taxon>Thermodesulfobacteriota</taxon>
        <taxon>Desulfovibrionia</taxon>
        <taxon>Desulfovibrionales</taxon>
        <taxon>Desulfovibrionaceae</taxon>
        <taxon>Desulfovibrio</taxon>
    </lineage>
</organism>
<dbReference type="SUPFAM" id="SSF109604">
    <property type="entry name" value="HD-domain/PDEase-like"/>
    <property type="match status" value="1"/>
</dbReference>
<evidence type="ECO:0000313" key="2">
    <source>
        <dbReference type="EMBL" id="GAB1253429.1"/>
    </source>
</evidence>
<sequence length="219" mass="23494">MPGAARRGWRKRPADRLAFATALFYIEKDTGDNAMIQRNEALKLLADHNTPPSLMQHALAAEAIMSALASHLGEDAALWGITGLLHDLDYPATAENPSRHGLDTADMLAGHLPEAALAAIRAHASEMNGAQPATRFDYALRCGESVTGLISAAALMRPTGMEGMEVKSIKKKMKDKAFAASVNRDNIRQCAEAGLELDEFLALSIEAMRASAQELGLSK</sequence>
<dbReference type="NCBIfam" id="TIGR00277">
    <property type="entry name" value="HDIG"/>
    <property type="match status" value="1"/>
</dbReference>
<comment type="caution">
    <text evidence="2">The sequence shown here is derived from an EMBL/GenBank/DDBJ whole genome shotgun (WGS) entry which is preliminary data.</text>
</comment>
<evidence type="ECO:0000313" key="3">
    <source>
        <dbReference type="Proteomes" id="UP001628192"/>
    </source>
</evidence>
<proteinExistence type="predicted"/>
<dbReference type="EMBL" id="BAAFSG010000001">
    <property type="protein sequence ID" value="GAB1253429.1"/>
    <property type="molecule type" value="Genomic_DNA"/>
</dbReference>
<feature type="domain" description="HD" evidence="1">
    <location>
        <begin position="56"/>
        <end position="135"/>
    </location>
</feature>
<protein>
    <submittedName>
        <fullName evidence="2">HDIG domain-containing protein</fullName>
    </submittedName>
</protein>
<name>A0ABQ0E6Q9_9BACT</name>